<comment type="caution">
    <text evidence="1">The sequence shown here is derived from an EMBL/GenBank/DDBJ whole genome shotgun (WGS) entry which is preliminary data.</text>
</comment>
<sequence length="263" mass="30654">MKEHFSLDSKFRKEQAINYIVETFQRNKILDFVFENFGCLKQHIYINTFNKDFTSFNPSPANQHSNYQKGTETIYNLLFEMNVQAFNKTQKSLEELEYLIPVQIRKSKLHLIVSFNTFERRVINSSGDNFVILDRKNSENSYIEIIKDSLPTGITFVPTDLNKGIKELWKEDKIKAKFLKHLRSSSVSTEVMMEDDNLKDKLPDLYNEALTNPLEKNVFVLVEEKTDIGRFTTEPMKGKISISRYAKNLDSVNDLVISVLDKN</sequence>
<protein>
    <submittedName>
        <fullName evidence="1">Uncharacterized protein</fullName>
    </submittedName>
</protein>
<evidence type="ECO:0000313" key="2">
    <source>
        <dbReference type="Proteomes" id="UP001597459"/>
    </source>
</evidence>
<name>A0ABW5N396_9FLAO</name>
<organism evidence="1 2">
    <name type="scientific">Aquimarina hainanensis</name>
    <dbReference type="NCBI Taxonomy" id="1578017"/>
    <lineage>
        <taxon>Bacteria</taxon>
        <taxon>Pseudomonadati</taxon>
        <taxon>Bacteroidota</taxon>
        <taxon>Flavobacteriia</taxon>
        <taxon>Flavobacteriales</taxon>
        <taxon>Flavobacteriaceae</taxon>
        <taxon>Aquimarina</taxon>
    </lineage>
</organism>
<keyword evidence="2" id="KW-1185">Reference proteome</keyword>
<accession>A0ABW5N396</accession>
<gene>
    <name evidence="1" type="ORF">ACFSTE_03980</name>
</gene>
<reference evidence="2" key="1">
    <citation type="journal article" date="2019" name="Int. J. Syst. Evol. Microbiol.">
        <title>The Global Catalogue of Microorganisms (GCM) 10K type strain sequencing project: providing services to taxonomists for standard genome sequencing and annotation.</title>
        <authorList>
            <consortium name="The Broad Institute Genomics Platform"/>
            <consortium name="The Broad Institute Genome Sequencing Center for Infectious Disease"/>
            <person name="Wu L."/>
            <person name="Ma J."/>
        </authorList>
    </citation>
    <scope>NUCLEOTIDE SEQUENCE [LARGE SCALE GENOMIC DNA]</scope>
    <source>
        <strain evidence="2">KCTC 42423</strain>
    </source>
</reference>
<dbReference type="EMBL" id="JBHULX010000002">
    <property type="protein sequence ID" value="MFD2589975.1"/>
    <property type="molecule type" value="Genomic_DNA"/>
</dbReference>
<proteinExistence type="predicted"/>
<dbReference type="Proteomes" id="UP001597459">
    <property type="component" value="Unassembled WGS sequence"/>
</dbReference>
<evidence type="ECO:0000313" key="1">
    <source>
        <dbReference type="EMBL" id="MFD2589975.1"/>
    </source>
</evidence>